<organism evidence="2 3">
    <name type="scientific">Sphingomonas oligophenolica</name>
    <dbReference type="NCBI Taxonomy" id="301154"/>
    <lineage>
        <taxon>Bacteria</taxon>
        <taxon>Pseudomonadati</taxon>
        <taxon>Pseudomonadota</taxon>
        <taxon>Alphaproteobacteria</taxon>
        <taxon>Sphingomonadales</taxon>
        <taxon>Sphingomonadaceae</taxon>
        <taxon>Sphingomonas</taxon>
    </lineage>
</organism>
<evidence type="ECO:0000259" key="1">
    <source>
        <dbReference type="Pfam" id="PF00561"/>
    </source>
</evidence>
<gene>
    <name evidence="2" type="ORF">ABC974_26615</name>
</gene>
<keyword evidence="3" id="KW-1185">Reference proteome</keyword>
<dbReference type="Pfam" id="PF00561">
    <property type="entry name" value="Abhydrolase_1"/>
    <property type="match status" value="1"/>
</dbReference>
<evidence type="ECO:0000313" key="3">
    <source>
        <dbReference type="Proteomes" id="UP001419910"/>
    </source>
</evidence>
<dbReference type="PANTHER" id="PTHR43433">
    <property type="entry name" value="HYDROLASE, ALPHA/BETA FOLD FAMILY PROTEIN"/>
    <property type="match status" value="1"/>
</dbReference>
<dbReference type="RefSeq" id="WP_343888476.1">
    <property type="nucleotide sequence ID" value="NZ_BAAAEH010000009.1"/>
</dbReference>
<dbReference type="Proteomes" id="UP001419910">
    <property type="component" value="Unassembled WGS sequence"/>
</dbReference>
<feature type="domain" description="AB hydrolase-1" evidence="1">
    <location>
        <begin position="17"/>
        <end position="116"/>
    </location>
</feature>
<evidence type="ECO:0000313" key="2">
    <source>
        <dbReference type="EMBL" id="MEN2793225.1"/>
    </source>
</evidence>
<keyword evidence="2" id="KW-0378">Hydrolase</keyword>
<proteinExistence type="predicted"/>
<dbReference type="PANTHER" id="PTHR43433:SF10">
    <property type="entry name" value="AB HYDROLASE-1 DOMAIN-CONTAINING PROTEIN"/>
    <property type="match status" value="1"/>
</dbReference>
<dbReference type="EMBL" id="JBDIME010000041">
    <property type="protein sequence ID" value="MEN2793225.1"/>
    <property type="molecule type" value="Genomic_DNA"/>
</dbReference>
<dbReference type="InterPro" id="IPR050471">
    <property type="entry name" value="AB_hydrolase"/>
</dbReference>
<dbReference type="GO" id="GO:0016787">
    <property type="term" value="F:hydrolase activity"/>
    <property type="evidence" value="ECO:0007669"/>
    <property type="project" value="UniProtKB-KW"/>
</dbReference>
<comment type="caution">
    <text evidence="2">The sequence shown here is derived from an EMBL/GenBank/DDBJ whole genome shotgun (WGS) entry which is preliminary data.</text>
</comment>
<reference evidence="2 3" key="1">
    <citation type="submission" date="2024-05" db="EMBL/GenBank/DDBJ databases">
        <authorList>
            <person name="Liu Q."/>
            <person name="Xin Y.-H."/>
        </authorList>
    </citation>
    <scope>NUCLEOTIDE SEQUENCE [LARGE SCALE GENOMIC DNA]</scope>
    <source>
        <strain evidence="2 3">CGMCC 1.10181</strain>
    </source>
</reference>
<dbReference type="PRINTS" id="PR00111">
    <property type="entry name" value="ABHYDROLASE"/>
</dbReference>
<name>A0ABU9YBM9_9SPHN</name>
<dbReference type="SUPFAM" id="SSF53474">
    <property type="entry name" value="alpha/beta-Hydrolases"/>
    <property type="match status" value="1"/>
</dbReference>
<accession>A0ABU9YBM9</accession>
<dbReference type="InterPro" id="IPR029058">
    <property type="entry name" value="AB_hydrolase_fold"/>
</dbReference>
<sequence>MFGHEVGHASAGKGIDTLVICPGSAGSDVSWAKDMLAERMRVVELNPPGWGGTPPLSHKIDQRDLAVVLAAAVESLGIDRYHLHGASMGGVTALWLAAQFPERVRSLSLEGGMNFVRPENLVSLENAKALADMVARNDPEGSGYPRAAPHPRKPWSDDEYIRGQMRKRIPMMRRITNLHEGELERRVRGLGLPILVLLGDHDELLRPNHLDRWHEVCPAASTMLVEGGAHDLQNTEPEKLTQALLALHAAAGPVR</sequence>
<dbReference type="InterPro" id="IPR000073">
    <property type="entry name" value="AB_hydrolase_1"/>
</dbReference>
<protein>
    <submittedName>
        <fullName evidence="2">Alpha/beta fold hydrolase</fullName>
    </submittedName>
</protein>
<dbReference type="Gene3D" id="3.40.50.1820">
    <property type="entry name" value="alpha/beta hydrolase"/>
    <property type="match status" value="1"/>
</dbReference>